<dbReference type="GeneID" id="63816970"/>
<sequence>MNMQAVRAQMRTREVSERKQVGDAESLLNVENSRRLPPVVCPILKVLEVAVSQYTPAEGGHHTRPACRAFDAKVHIQPTILGHFWLFSAIRPSKMLRHSIGFRRHCINDRDWKAVSYVLFMTWSARYPFGNILRDAEAHLWRFR</sequence>
<reference evidence="1 2" key="1">
    <citation type="journal article" date="2018" name="Proc. Natl. Acad. Sci. U.S.A.">
        <title>Linking secondary metabolites to gene clusters through genome sequencing of six diverse Aspergillus species.</title>
        <authorList>
            <person name="Kaerboelling I."/>
            <person name="Vesth T.C."/>
            <person name="Frisvad J.C."/>
            <person name="Nybo J.L."/>
            <person name="Theobald S."/>
            <person name="Kuo A."/>
            <person name="Bowyer P."/>
            <person name="Matsuda Y."/>
            <person name="Mondo S."/>
            <person name="Lyhne E.K."/>
            <person name="Kogle M.E."/>
            <person name="Clum A."/>
            <person name="Lipzen A."/>
            <person name="Salamov A."/>
            <person name="Ngan C.Y."/>
            <person name="Daum C."/>
            <person name="Chiniquy J."/>
            <person name="Barry K."/>
            <person name="LaButti K."/>
            <person name="Haridas S."/>
            <person name="Simmons B.A."/>
            <person name="Magnuson J.K."/>
            <person name="Mortensen U.H."/>
            <person name="Larsen T.O."/>
            <person name="Grigoriev I.V."/>
            <person name="Baker S.E."/>
            <person name="Andersen M.R."/>
        </authorList>
    </citation>
    <scope>NUCLEOTIDE SEQUENCE [LARGE SCALE GENOMIC DNA]</scope>
    <source>
        <strain evidence="1 2">IBT 24754</strain>
    </source>
</reference>
<accession>A0A2T5LT42</accession>
<organism evidence="1 2">
    <name type="scientific">Aspergillus ochraceoroseus IBT 24754</name>
    <dbReference type="NCBI Taxonomy" id="1392256"/>
    <lineage>
        <taxon>Eukaryota</taxon>
        <taxon>Fungi</taxon>
        <taxon>Dikarya</taxon>
        <taxon>Ascomycota</taxon>
        <taxon>Pezizomycotina</taxon>
        <taxon>Eurotiomycetes</taxon>
        <taxon>Eurotiomycetidae</taxon>
        <taxon>Eurotiales</taxon>
        <taxon>Aspergillaceae</taxon>
        <taxon>Aspergillus</taxon>
        <taxon>Aspergillus subgen. Nidulantes</taxon>
    </lineage>
</organism>
<name>A0A2T5LT42_9EURO</name>
<dbReference type="AlphaFoldDB" id="A0A2T5LT42"/>
<dbReference type="EMBL" id="MSFN02000006">
    <property type="protein sequence ID" value="PTU19445.1"/>
    <property type="molecule type" value="Genomic_DNA"/>
</dbReference>
<evidence type="ECO:0000313" key="1">
    <source>
        <dbReference type="EMBL" id="PTU19445.1"/>
    </source>
</evidence>
<dbReference type="VEuPathDB" id="FungiDB:P175DRAFT_0533882"/>
<dbReference type="Proteomes" id="UP000244073">
    <property type="component" value="Unassembled WGS sequence"/>
</dbReference>
<proteinExistence type="predicted"/>
<evidence type="ECO:0000313" key="2">
    <source>
        <dbReference type="Proteomes" id="UP000244073"/>
    </source>
</evidence>
<gene>
    <name evidence="1" type="ORF">P175DRAFT_0533882</name>
</gene>
<protein>
    <submittedName>
        <fullName evidence="1">Uncharacterized protein</fullName>
    </submittedName>
</protein>
<dbReference type="RefSeq" id="XP_040750837.1">
    <property type="nucleotide sequence ID" value="XM_040900088.1"/>
</dbReference>
<comment type="caution">
    <text evidence="1">The sequence shown here is derived from an EMBL/GenBank/DDBJ whole genome shotgun (WGS) entry which is preliminary data.</text>
</comment>
<dbReference type="OrthoDB" id="4188258at2759"/>